<evidence type="ECO:0000256" key="2">
    <source>
        <dbReference type="ARBA" id="ARBA00022679"/>
    </source>
</evidence>
<keyword evidence="7" id="KW-0695">RNA-directed DNA polymerase</keyword>
<dbReference type="Gene3D" id="3.30.420.10">
    <property type="entry name" value="Ribonuclease H-like superfamily/Ribonuclease H"/>
    <property type="match status" value="1"/>
</dbReference>
<evidence type="ECO:0000259" key="8">
    <source>
        <dbReference type="Pfam" id="PF17917"/>
    </source>
</evidence>
<keyword evidence="4" id="KW-0540">Nuclease</keyword>
<keyword evidence="11" id="KW-1185">Reference proteome</keyword>
<evidence type="ECO:0000256" key="7">
    <source>
        <dbReference type="ARBA" id="ARBA00022918"/>
    </source>
</evidence>
<dbReference type="InterPro" id="IPR036397">
    <property type="entry name" value="RNaseH_sf"/>
</dbReference>
<dbReference type="Pfam" id="PF17917">
    <property type="entry name" value="RT_RNaseH"/>
    <property type="match status" value="1"/>
</dbReference>
<gene>
    <name evidence="10" type="ORF">FWK35_00038650</name>
</gene>
<dbReference type="InterPro" id="IPR043502">
    <property type="entry name" value="DNA/RNA_pol_sf"/>
</dbReference>
<proteinExistence type="predicted"/>
<dbReference type="EMBL" id="VUJU01017585">
    <property type="protein sequence ID" value="KAF0682263.1"/>
    <property type="molecule type" value="Genomic_DNA"/>
</dbReference>
<dbReference type="InterPro" id="IPR050951">
    <property type="entry name" value="Retrovirus_Pol_polyprotein"/>
</dbReference>
<keyword evidence="2" id="KW-0808">Transferase</keyword>
<evidence type="ECO:0000256" key="4">
    <source>
        <dbReference type="ARBA" id="ARBA00022722"/>
    </source>
</evidence>
<evidence type="ECO:0000256" key="3">
    <source>
        <dbReference type="ARBA" id="ARBA00022695"/>
    </source>
</evidence>
<protein>
    <recommendedName>
        <fullName evidence="1">RNA-directed DNA polymerase</fullName>
        <ecNumber evidence="1">2.7.7.49</ecNumber>
    </recommendedName>
</protein>
<dbReference type="Proteomes" id="UP000478052">
    <property type="component" value="Unassembled WGS sequence"/>
</dbReference>
<evidence type="ECO:0000259" key="9">
    <source>
        <dbReference type="Pfam" id="PF17921"/>
    </source>
</evidence>
<dbReference type="InterPro" id="IPR041373">
    <property type="entry name" value="RT_RNaseH"/>
</dbReference>
<dbReference type="AlphaFoldDB" id="A0A6G0VGZ3"/>
<dbReference type="OrthoDB" id="6609640at2759"/>
<dbReference type="PANTHER" id="PTHR37984">
    <property type="entry name" value="PROTEIN CBG26694"/>
    <property type="match status" value="1"/>
</dbReference>
<sequence length="342" mass="39211">QEDAFVALREALCNEPVVKMYDPNAAVTQVHTDASSHALSGVLLQGSSTTSLHMVYAVSKKTTSAESKYHSSRLELYAIIWTLNRLRQFLLGIQFVVFTDCQALVYLNIHKTNKPQIARWFEVLHEFDFEIKYRPGSRMAHVDALSRAIDDEKDPTSVDAEVTERLEVCVALTKEERVRFMQQVDENSRKLIRLLECEGKLTKTEQNEIKDYELSSGILYRRYKGRPLLVIPKSMRKGIVIEAHDHGGHFSTDRTVARITADYWFSCLRRYVRQHISMCIDCLTHKRPAGKRPGLLNPIPPGKRPFQIVHVDHLGPFETATSNNKYLLVLADNLTKYVHLYP</sequence>
<dbReference type="GO" id="GO:0003676">
    <property type="term" value="F:nucleic acid binding"/>
    <property type="evidence" value="ECO:0007669"/>
    <property type="project" value="InterPro"/>
</dbReference>
<dbReference type="GO" id="GO:0016787">
    <property type="term" value="F:hydrolase activity"/>
    <property type="evidence" value="ECO:0007669"/>
    <property type="project" value="UniProtKB-KW"/>
</dbReference>
<reference evidence="10 11" key="1">
    <citation type="submission" date="2019-08" db="EMBL/GenBank/DDBJ databases">
        <title>Whole genome of Aphis craccivora.</title>
        <authorList>
            <person name="Voronova N.V."/>
            <person name="Shulinski R.S."/>
            <person name="Bandarenka Y.V."/>
            <person name="Zhorov D.G."/>
            <person name="Warner D."/>
        </authorList>
    </citation>
    <scope>NUCLEOTIDE SEQUENCE [LARGE SCALE GENOMIC DNA]</scope>
    <source>
        <strain evidence="10">180601</strain>
        <tissue evidence="10">Whole Body</tissue>
    </source>
</reference>
<dbReference type="EC" id="2.7.7.49" evidence="1"/>
<feature type="non-terminal residue" evidence="10">
    <location>
        <position position="1"/>
    </location>
</feature>
<dbReference type="Pfam" id="PF17921">
    <property type="entry name" value="Integrase_H2C2"/>
    <property type="match status" value="1"/>
</dbReference>
<keyword evidence="6" id="KW-0378">Hydrolase</keyword>
<keyword evidence="5" id="KW-0255">Endonuclease</keyword>
<dbReference type="FunFam" id="1.10.340.70:FF:000001">
    <property type="entry name" value="Retrovirus-related Pol polyprotein from transposon gypsy-like Protein"/>
    <property type="match status" value="1"/>
</dbReference>
<feature type="non-terminal residue" evidence="10">
    <location>
        <position position="342"/>
    </location>
</feature>
<name>A0A6G0VGZ3_APHCR</name>
<keyword evidence="3" id="KW-0548">Nucleotidyltransferase</keyword>
<dbReference type="InterPro" id="IPR041588">
    <property type="entry name" value="Integrase_H2C2"/>
</dbReference>
<evidence type="ECO:0000256" key="1">
    <source>
        <dbReference type="ARBA" id="ARBA00012493"/>
    </source>
</evidence>
<dbReference type="GO" id="GO:0003964">
    <property type="term" value="F:RNA-directed DNA polymerase activity"/>
    <property type="evidence" value="ECO:0007669"/>
    <property type="project" value="UniProtKB-KW"/>
</dbReference>
<organism evidence="10 11">
    <name type="scientific">Aphis craccivora</name>
    <name type="common">Cowpea aphid</name>
    <dbReference type="NCBI Taxonomy" id="307492"/>
    <lineage>
        <taxon>Eukaryota</taxon>
        <taxon>Metazoa</taxon>
        <taxon>Ecdysozoa</taxon>
        <taxon>Arthropoda</taxon>
        <taxon>Hexapoda</taxon>
        <taxon>Insecta</taxon>
        <taxon>Pterygota</taxon>
        <taxon>Neoptera</taxon>
        <taxon>Paraneoptera</taxon>
        <taxon>Hemiptera</taxon>
        <taxon>Sternorrhyncha</taxon>
        <taxon>Aphidomorpha</taxon>
        <taxon>Aphidoidea</taxon>
        <taxon>Aphididae</taxon>
        <taxon>Aphidini</taxon>
        <taxon>Aphis</taxon>
        <taxon>Aphis</taxon>
    </lineage>
</organism>
<dbReference type="PANTHER" id="PTHR37984:SF5">
    <property type="entry name" value="PROTEIN NYNRIN-LIKE"/>
    <property type="match status" value="1"/>
</dbReference>
<evidence type="ECO:0000313" key="11">
    <source>
        <dbReference type="Proteomes" id="UP000478052"/>
    </source>
</evidence>
<feature type="domain" description="Integrase zinc-binding" evidence="9">
    <location>
        <begin position="231"/>
        <end position="287"/>
    </location>
</feature>
<evidence type="ECO:0000256" key="5">
    <source>
        <dbReference type="ARBA" id="ARBA00022759"/>
    </source>
</evidence>
<dbReference type="SUPFAM" id="SSF56672">
    <property type="entry name" value="DNA/RNA polymerases"/>
    <property type="match status" value="1"/>
</dbReference>
<dbReference type="CDD" id="cd09274">
    <property type="entry name" value="RNase_HI_RT_Ty3"/>
    <property type="match status" value="1"/>
</dbReference>
<feature type="domain" description="Reverse transcriptase RNase H-like" evidence="8">
    <location>
        <begin position="28"/>
        <end position="127"/>
    </location>
</feature>
<dbReference type="GO" id="GO:0004519">
    <property type="term" value="F:endonuclease activity"/>
    <property type="evidence" value="ECO:0007669"/>
    <property type="project" value="UniProtKB-KW"/>
</dbReference>
<comment type="caution">
    <text evidence="10">The sequence shown here is derived from an EMBL/GenBank/DDBJ whole genome shotgun (WGS) entry which is preliminary data.</text>
</comment>
<dbReference type="Gene3D" id="1.10.340.70">
    <property type="match status" value="1"/>
</dbReference>
<evidence type="ECO:0000256" key="6">
    <source>
        <dbReference type="ARBA" id="ARBA00022801"/>
    </source>
</evidence>
<evidence type="ECO:0000313" key="10">
    <source>
        <dbReference type="EMBL" id="KAF0682263.1"/>
    </source>
</evidence>
<accession>A0A6G0VGZ3</accession>